<protein>
    <submittedName>
        <fullName evidence="6">Glycerol-3-phosphate transporter</fullName>
    </submittedName>
</protein>
<evidence type="ECO:0000313" key="7">
    <source>
        <dbReference type="Proteomes" id="UP000034354"/>
    </source>
</evidence>
<dbReference type="PANTHER" id="PTHR43826">
    <property type="entry name" value="GLUCOSE-6-PHOSPHATE EXCHANGER SLC37A4"/>
    <property type="match status" value="1"/>
</dbReference>
<evidence type="ECO:0000256" key="1">
    <source>
        <dbReference type="ARBA" id="ARBA00004127"/>
    </source>
</evidence>
<sequence>MEVQVSSQTKDKGGRPRWLIPLEIIILVAFLIMAPSLMNSGGDKVSTWLAGFVPIVGILLAAAVVFTSLPRVKTDPDNPNQLDYLKVDGYRMRRAINWLTIGLAYAFLYWGRYNLNPAIIALGGESMVKDFHVIFSVGTWVYGLSFLLNGPLTDWFGGRRAILIGVIGAIAANLAIGVAIGLCADGSLSRDQLFRLMVFLYAVNMYFQSFGAVAIVKVNSAWFHVRERGVFGAVFGILIAIGIYFAYDVTSMVLKQTENAVEMAFFVPAAALTIILIALFAVAKDRPGLAGFKDFDTGDATGGKEGQKSDPPVKVFRLMLTNPVIMTVAAIEFCSGFIRQSFMQNFKLFAKSTGITESFVYEHWGMVLCVAGIIGAVVAGTISDHLFNSERGPVAAVLYAFMLVGGIVLCYMLGVPEVGWVVAAMSMLVIGVHGMLSGTFSQDIGGTKNAGIATGLIDGFVYAGSGTQAALYAVILPEGAARADFHNWWTWPAALILPAFIGLVLSYKVRHARRDLDASKKAAAAKIS</sequence>
<feature type="transmembrane region" description="Helical" evidence="5">
    <location>
        <begin position="228"/>
        <end position="247"/>
    </location>
</feature>
<dbReference type="GO" id="GO:0016020">
    <property type="term" value="C:membrane"/>
    <property type="evidence" value="ECO:0007669"/>
    <property type="project" value="InterPro"/>
</dbReference>
<keyword evidence="3 5" id="KW-1133">Transmembrane helix</keyword>
<dbReference type="InterPro" id="IPR011701">
    <property type="entry name" value="MFS"/>
</dbReference>
<feature type="transmembrane region" description="Helical" evidence="5">
    <location>
        <begin position="488"/>
        <end position="507"/>
    </location>
</feature>
<feature type="transmembrane region" description="Helical" evidence="5">
    <location>
        <begin position="324"/>
        <end position="343"/>
    </location>
</feature>
<dbReference type="GO" id="GO:0035435">
    <property type="term" value="P:phosphate ion transmembrane transport"/>
    <property type="evidence" value="ECO:0007669"/>
    <property type="project" value="TreeGrafter"/>
</dbReference>
<feature type="transmembrane region" description="Helical" evidence="5">
    <location>
        <begin position="131"/>
        <end position="149"/>
    </location>
</feature>
<evidence type="ECO:0000256" key="2">
    <source>
        <dbReference type="ARBA" id="ARBA00022692"/>
    </source>
</evidence>
<proteinExistence type="predicted"/>
<evidence type="ECO:0000256" key="5">
    <source>
        <dbReference type="SAM" id="Phobius"/>
    </source>
</evidence>
<feature type="transmembrane region" description="Helical" evidence="5">
    <location>
        <begin position="420"/>
        <end position="440"/>
    </location>
</feature>
<feature type="transmembrane region" description="Helical" evidence="5">
    <location>
        <begin position="161"/>
        <end position="182"/>
    </location>
</feature>
<dbReference type="EMBL" id="LCKW01000024">
    <property type="protein sequence ID" value="KKU07777.1"/>
    <property type="molecule type" value="Genomic_DNA"/>
</dbReference>
<dbReference type="Pfam" id="PF07690">
    <property type="entry name" value="MFS_1"/>
    <property type="match status" value="1"/>
</dbReference>
<feature type="transmembrane region" description="Helical" evidence="5">
    <location>
        <begin position="363"/>
        <end position="382"/>
    </location>
</feature>
<feature type="transmembrane region" description="Helical" evidence="5">
    <location>
        <begin position="263"/>
        <end position="283"/>
    </location>
</feature>
<dbReference type="SUPFAM" id="SSF103473">
    <property type="entry name" value="MFS general substrate transporter"/>
    <property type="match status" value="1"/>
</dbReference>
<keyword evidence="4 5" id="KW-0472">Membrane</keyword>
<dbReference type="InterPro" id="IPR051337">
    <property type="entry name" value="OPA_Antiporter"/>
</dbReference>
<comment type="subcellular location">
    <subcellularLocation>
        <location evidence="1">Endomembrane system</location>
        <topology evidence="1">Multi-pass membrane protein</topology>
    </subcellularLocation>
</comment>
<dbReference type="InterPro" id="IPR036259">
    <property type="entry name" value="MFS_trans_sf"/>
</dbReference>
<reference evidence="6 7" key="1">
    <citation type="journal article" date="2015" name="Nature">
        <title>rRNA introns, odd ribosomes, and small enigmatic genomes across a large radiation of phyla.</title>
        <authorList>
            <person name="Brown C.T."/>
            <person name="Hug L.A."/>
            <person name="Thomas B.C."/>
            <person name="Sharon I."/>
            <person name="Castelle C.J."/>
            <person name="Singh A."/>
            <person name="Wilkins M.J."/>
            <person name="Williams K.H."/>
            <person name="Banfield J.F."/>
        </authorList>
    </citation>
    <scope>NUCLEOTIDE SEQUENCE [LARGE SCALE GENOMIC DNA]</scope>
</reference>
<name>A0A0G1MI75_9BACT</name>
<feature type="transmembrane region" description="Helical" evidence="5">
    <location>
        <begin position="452"/>
        <end position="476"/>
    </location>
</feature>
<dbReference type="Gene3D" id="1.20.1250.20">
    <property type="entry name" value="MFS general substrate transporter like domains"/>
    <property type="match status" value="2"/>
</dbReference>
<dbReference type="STRING" id="1618993.UX09_C0024G0002"/>
<comment type="caution">
    <text evidence="6">The sequence shown here is derived from an EMBL/GenBank/DDBJ whole genome shotgun (WGS) entry which is preliminary data.</text>
</comment>
<evidence type="ECO:0000256" key="3">
    <source>
        <dbReference type="ARBA" id="ARBA00022989"/>
    </source>
</evidence>
<dbReference type="PATRIC" id="fig|1618993.3.peg.546"/>
<evidence type="ECO:0000256" key="4">
    <source>
        <dbReference type="ARBA" id="ARBA00023136"/>
    </source>
</evidence>
<feature type="transmembrane region" description="Helical" evidence="5">
    <location>
        <begin position="194"/>
        <end position="216"/>
    </location>
</feature>
<organism evidence="6 7">
    <name type="scientific">Candidatus Uhrbacteria bacterium GW2011_GWE2_45_35</name>
    <dbReference type="NCBI Taxonomy" id="1618993"/>
    <lineage>
        <taxon>Bacteria</taxon>
        <taxon>Candidatus Uhriibacteriota</taxon>
    </lineage>
</organism>
<dbReference type="GO" id="GO:0012505">
    <property type="term" value="C:endomembrane system"/>
    <property type="evidence" value="ECO:0007669"/>
    <property type="project" value="UniProtKB-SubCell"/>
</dbReference>
<dbReference type="InterPro" id="IPR000849">
    <property type="entry name" value="Sugar_P_transporter"/>
</dbReference>
<feature type="transmembrane region" description="Helical" evidence="5">
    <location>
        <begin position="95"/>
        <end position="111"/>
    </location>
</feature>
<dbReference type="Proteomes" id="UP000034354">
    <property type="component" value="Unassembled WGS sequence"/>
</dbReference>
<accession>A0A0G1MI75</accession>
<dbReference type="AlphaFoldDB" id="A0A0G1MI75"/>
<feature type="transmembrane region" description="Helical" evidence="5">
    <location>
        <begin position="394"/>
        <end position="414"/>
    </location>
</feature>
<evidence type="ECO:0000313" key="6">
    <source>
        <dbReference type="EMBL" id="KKU07777.1"/>
    </source>
</evidence>
<dbReference type="PANTHER" id="PTHR43826:SF3">
    <property type="entry name" value="GLUCOSE-6-PHOSPHATE EXCHANGER SLC37A4"/>
    <property type="match status" value="1"/>
</dbReference>
<dbReference type="PIRSF" id="PIRSF002808">
    <property type="entry name" value="Hexose_phosphate_transp"/>
    <property type="match status" value="1"/>
</dbReference>
<gene>
    <name evidence="6" type="ORF">UX09_C0024G0002</name>
</gene>
<feature type="transmembrane region" description="Helical" evidence="5">
    <location>
        <begin position="49"/>
        <end position="69"/>
    </location>
</feature>
<dbReference type="GO" id="GO:0061513">
    <property type="term" value="F:glucose 6-phosphate:phosphate antiporter activity"/>
    <property type="evidence" value="ECO:0007669"/>
    <property type="project" value="TreeGrafter"/>
</dbReference>
<feature type="transmembrane region" description="Helical" evidence="5">
    <location>
        <begin position="18"/>
        <end position="37"/>
    </location>
</feature>
<keyword evidence="2 5" id="KW-0812">Transmembrane</keyword>